<reference evidence="4 5" key="1">
    <citation type="submission" date="2024-04" db="EMBL/GenBank/DDBJ databases">
        <title>Tritrichomonas musculus Genome.</title>
        <authorList>
            <person name="Alves-Ferreira E."/>
            <person name="Grigg M."/>
            <person name="Lorenzi H."/>
            <person name="Galac M."/>
        </authorList>
    </citation>
    <scope>NUCLEOTIDE SEQUENCE [LARGE SCALE GENOMIC DNA]</scope>
    <source>
        <strain evidence="4 5">EAF2021</strain>
    </source>
</reference>
<dbReference type="PROSITE" id="PS50088">
    <property type="entry name" value="ANK_REPEAT"/>
    <property type="match status" value="1"/>
</dbReference>
<dbReference type="SUPFAM" id="SSF48403">
    <property type="entry name" value="Ankyrin repeat"/>
    <property type="match status" value="1"/>
</dbReference>
<evidence type="ECO:0000256" key="1">
    <source>
        <dbReference type="ARBA" id="ARBA00022737"/>
    </source>
</evidence>
<dbReference type="Pfam" id="PF12796">
    <property type="entry name" value="Ank_2"/>
    <property type="match status" value="2"/>
</dbReference>
<evidence type="ECO:0008006" key="6">
    <source>
        <dbReference type="Google" id="ProtNLM"/>
    </source>
</evidence>
<evidence type="ECO:0000256" key="2">
    <source>
        <dbReference type="ARBA" id="ARBA00023043"/>
    </source>
</evidence>
<comment type="caution">
    <text evidence="4">The sequence shown here is derived from an EMBL/GenBank/DDBJ whole genome shotgun (WGS) entry which is preliminary data.</text>
</comment>
<keyword evidence="2 3" id="KW-0040">ANK repeat</keyword>
<keyword evidence="1" id="KW-0677">Repeat</keyword>
<gene>
    <name evidence="4" type="ORF">M9Y10_032708</name>
</gene>
<name>A0ABR2GYG9_9EUKA</name>
<evidence type="ECO:0000313" key="5">
    <source>
        <dbReference type="Proteomes" id="UP001470230"/>
    </source>
</evidence>
<accession>A0ABR2GYG9</accession>
<keyword evidence="5" id="KW-1185">Reference proteome</keyword>
<organism evidence="4 5">
    <name type="scientific">Tritrichomonas musculus</name>
    <dbReference type="NCBI Taxonomy" id="1915356"/>
    <lineage>
        <taxon>Eukaryota</taxon>
        <taxon>Metamonada</taxon>
        <taxon>Parabasalia</taxon>
        <taxon>Tritrichomonadida</taxon>
        <taxon>Tritrichomonadidae</taxon>
        <taxon>Tritrichomonas</taxon>
    </lineage>
</organism>
<dbReference type="Gene3D" id="1.25.40.20">
    <property type="entry name" value="Ankyrin repeat-containing domain"/>
    <property type="match status" value="2"/>
</dbReference>
<dbReference type="InterPro" id="IPR002110">
    <property type="entry name" value="Ankyrin_rpt"/>
</dbReference>
<dbReference type="SMART" id="SM00248">
    <property type="entry name" value="ANK"/>
    <property type="match status" value="7"/>
</dbReference>
<dbReference type="PANTHER" id="PTHR24198">
    <property type="entry name" value="ANKYRIN REPEAT AND PROTEIN KINASE DOMAIN-CONTAINING PROTEIN"/>
    <property type="match status" value="1"/>
</dbReference>
<feature type="repeat" description="ANK" evidence="3">
    <location>
        <begin position="280"/>
        <end position="304"/>
    </location>
</feature>
<evidence type="ECO:0000313" key="4">
    <source>
        <dbReference type="EMBL" id="KAK8838671.1"/>
    </source>
</evidence>
<dbReference type="InterPro" id="IPR036770">
    <property type="entry name" value="Ankyrin_rpt-contain_sf"/>
</dbReference>
<sequence length="357" mass="41120">MLTKFAVASGNPEIIRIVEQKGCLFNHTLEYAFDYAHPEIFDWIRTSKSNNSEQLSPSIFLTKCVHQMRISMLIEMLEDGMNPNESKLITAAVEEDNVILLDFLLKIKGIEVNENNIFFFNFQQIRHSMQEVTDTLMAPSSDKDPPLIIACNRRKKEIVERLLKFPSTDVNIRGRHYKTALATVALNGDVEIAKMLLNHPDIIINIFEEKRKTPFYVACENNNFEIVKLLAVRPETDINEHTREDEKLTPLHISILNGNEQISSFLLNLNGIDVNAQTKDGKTPLHQACQRRKNINIVKLLINHKDINLNVFTLDHLSPLHYACGKSSLEIFKLLYETGQYDINCKCDEIKKKKYFF</sequence>
<dbReference type="Proteomes" id="UP001470230">
    <property type="component" value="Unassembled WGS sequence"/>
</dbReference>
<dbReference type="PROSITE" id="PS50297">
    <property type="entry name" value="ANK_REP_REGION"/>
    <property type="match status" value="1"/>
</dbReference>
<proteinExistence type="predicted"/>
<dbReference type="EMBL" id="JAPFFF010000054">
    <property type="protein sequence ID" value="KAK8838671.1"/>
    <property type="molecule type" value="Genomic_DNA"/>
</dbReference>
<dbReference type="PANTHER" id="PTHR24198:SF165">
    <property type="entry name" value="ANKYRIN REPEAT-CONTAINING PROTEIN-RELATED"/>
    <property type="match status" value="1"/>
</dbReference>
<protein>
    <recommendedName>
        <fullName evidence="6">Ankyrin repeat protein</fullName>
    </recommendedName>
</protein>
<evidence type="ECO:0000256" key="3">
    <source>
        <dbReference type="PROSITE-ProRule" id="PRU00023"/>
    </source>
</evidence>